<protein>
    <submittedName>
        <fullName evidence="2">Uncharacterized protein</fullName>
    </submittedName>
</protein>
<accession>A0A6G6GJ89</accession>
<keyword evidence="1" id="KW-0732">Signal</keyword>
<keyword evidence="3" id="KW-1185">Reference proteome</keyword>
<feature type="signal peptide" evidence="1">
    <location>
        <begin position="1"/>
        <end position="19"/>
    </location>
</feature>
<dbReference type="RefSeq" id="WP_164678689.1">
    <property type="nucleotide sequence ID" value="NZ_CP049057.1"/>
</dbReference>
<sequence>MFKVNYLLFFLLIFFKSNSQELTSDNNYLKSNQYEWIKELNSIEPIDEKLDFIKLKIINDSIRQKNYRPYRLTLKHGESINEKLREEFESTDFECQLLFVLVVKGKYSIPLNINQSFDSKKVLKLIHPEDIDDIKISKDFEFTLMYGSEYCGVIFLNSSNRKLKRRIKNVL</sequence>
<evidence type="ECO:0000313" key="2">
    <source>
        <dbReference type="EMBL" id="QIE58656.1"/>
    </source>
</evidence>
<feature type="chain" id="PRO_5026001918" evidence="1">
    <location>
        <begin position="20"/>
        <end position="171"/>
    </location>
</feature>
<evidence type="ECO:0000256" key="1">
    <source>
        <dbReference type="SAM" id="SignalP"/>
    </source>
</evidence>
<dbReference type="EMBL" id="CP049057">
    <property type="protein sequence ID" value="QIE58656.1"/>
    <property type="molecule type" value="Genomic_DNA"/>
</dbReference>
<organism evidence="2 3">
    <name type="scientific">Rasiella rasia</name>
    <dbReference type="NCBI Taxonomy" id="2744027"/>
    <lineage>
        <taxon>Bacteria</taxon>
        <taxon>Pseudomonadati</taxon>
        <taxon>Bacteroidota</taxon>
        <taxon>Flavobacteriia</taxon>
        <taxon>Flavobacteriales</taxon>
        <taxon>Flavobacteriaceae</taxon>
        <taxon>Rasiella</taxon>
    </lineage>
</organism>
<name>A0A6G6GJ89_9FLAO</name>
<dbReference type="KEGG" id="mgel:G5B37_03495"/>
<dbReference type="AlphaFoldDB" id="A0A6G6GJ89"/>
<gene>
    <name evidence="2" type="ORF">G5B37_03495</name>
</gene>
<reference evidence="2 3" key="1">
    <citation type="submission" date="2020-02" db="EMBL/GenBank/DDBJ databases">
        <title>Complete genome sequence of Flavobacteriaceae bacterium.</title>
        <authorList>
            <person name="Kim S.-J."/>
            <person name="Kim Y.-S."/>
            <person name="Kim K.-H."/>
        </authorList>
    </citation>
    <scope>NUCLEOTIDE SEQUENCE [LARGE SCALE GENOMIC DNA]</scope>
    <source>
        <strain evidence="2 3">RR4-40</strain>
    </source>
</reference>
<dbReference type="Proteomes" id="UP000505306">
    <property type="component" value="Chromosome"/>
</dbReference>
<proteinExistence type="predicted"/>
<evidence type="ECO:0000313" key="3">
    <source>
        <dbReference type="Proteomes" id="UP000505306"/>
    </source>
</evidence>